<sequence length="129" mass="13627">MLFVVAAVAGETPPRRLWDALGGTDRTPLRTARTSAHGAVLASAHGTVLALRLEEAAWQVAAQRAAVPARHPDRRHRGDRAGCAGRAARRVPGGGRHPPARSTCARPCCGSGRARTRRCSRALRDVLAG</sequence>
<dbReference type="EMBL" id="CP115450">
    <property type="protein sequence ID" value="WBP85849.1"/>
    <property type="molecule type" value="Genomic_DNA"/>
</dbReference>
<evidence type="ECO:0000313" key="2">
    <source>
        <dbReference type="EMBL" id="WBP85849.1"/>
    </source>
</evidence>
<gene>
    <name evidence="2" type="ORF">O1G21_08335</name>
</gene>
<proteinExistence type="predicted"/>
<reference evidence="3" key="1">
    <citation type="submission" date="2022-12" db="EMBL/GenBank/DDBJ databases">
        <authorList>
            <person name="Mo P."/>
        </authorList>
    </citation>
    <scope>NUCLEOTIDE SEQUENCE [LARGE SCALE GENOMIC DNA]</scope>
    <source>
        <strain evidence="3">HUAS 3-15</strain>
    </source>
</reference>
<dbReference type="Proteomes" id="UP001212821">
    <property type="component" value="Chromosome"/>
</dbReference>
<organism evidence="2 3">
    <name type="scientific">Kitasatospora cathayae</name>
    <dbReference type="NCBI Taxonomy" id="3004092"/>
    <lineage>
        <taxon>Bacteria</taxon>
        <taxon>Bacillati</taxon>
        <taxon>Actinomycetota</taxon>
        <taxon>Actinomycetes</taxon>
        <taxon>Kitasatosporales</taxon>
        <taxon>Streptomycetaceae</taxon>
        <taxon>Kitasatospora</taxon>
    </lineage>
</organism>
<feature type="region of interest" description="Disordered" evidence="1">
    <location>
        <begin position="68"/>
        <end position="107"/>
    </location>
</feature>
<protein>
    <submittedName>
        <fullName evidence="2">Uncharacterized protein</fullName>
    </submittedName>
</protein>
<evidence type="ECO:0000313" key="3">
    <source>
        <dbReference type="Proteomes" id="UP001212821"/>
    </source>
</evidence>
<keyword evidence="3" id="KW-1185">Reference proteome</keyword>
<name>A0ABY7PZP9_9ACTN</name>
<dbReference type="RefSeq" id="WP_270142118.1">
    <property type="nucleotide sequence ID" value="NZ_CP115450.1"/>
</dbReference>
<evidence type="ECO:0000256" key="1">
    <source>
        <dbReference type="SAM" id="MobiDB-lite"/>
    </source>
</evidence>
<accession>A0ABY7PZP9</accession>